<protein>
    <recommendedName>
        <fullName evidence="14">Protein transport protein Sec31A</fullName>
    </recommendedName>
    <alternativeName>
        <fullName evidence="16">SEC31-like protein 1</fullName>
    </alternativeName>
    <alternativeName>
        <fullName evidence="15">SEC31-related protein A</fullName>
    </alternativeName>
</protein>
<dbReference type="FunFam" id="2.130.10.10:FF:000009">
    <property type="entry name" value="Protein transport protein Sec31A isoform A"/>
    <property type="match status" value="1"/>
</dbReference>
<organism evidence="20 21">
    <name type="scientific">Pelobates cultripes</name>
    <name type="common">Western spadefoot toad</name>
    <dbReference type="NCBI Taxonomy" id="61616"/>
    <lineage>
        <taxon>Eukaryota</taxon>
        <taxon>Metazoa</taxon>
        <taxon>Chordata</taxon>
        <taxon>Craniata</taxon>
        <taxon>Vertebrata</taxon>
        <taxon>Euteleostomi</taxon>
        <taxon>Amphibia</taxon>
        <taxon>Batrachia</taxon>
        <taxon>Anura</taxon>
        <taxon>Pelobatoidea</taxon>
        <taxon>Pelobatidae</taxon>
        <taxon>Pelobates</taxon>
    </lineage>
</organism>
<evidence type="ECO:0000256" key="4">
    <source>
        <dbReference type="ARBA" id="ARBA00022448"/>
    </source>
</evidence>
<dbReference type="Pfam" id="PF12931">
    <property type="entry name" value="TPR_Sec16"/>
    <property type="match status" value="1"/>
</dbReference>
<dbReference type="InterPro" id="IPR040251">
    <property type="entry name" value="SEC31-like"/>
</dbReference>
<name>A0AAD1TAF8_PELCU</name>
<evidence type="ECO:0000256" key="14">
    <source>
        <dbReference type="ARBA" id="ARBA00039468"/>
    </source>
</evidence>
<evidence type="ECO:0000256" key="13">
    <source>
        <dbReference type="ARBA" id="ARBA00025471"/>
    </source>
</evidence>
<dbReference type="GO" id="GO:0090110">
    <property type="term" value="P:COPII-coated vesicle cargo loading"/>
    <property type="evidence" value="ECO:0007669"/>
    <property type="project" value="TreeGrafter"/>
</dbReference>
<keyword evidence="10" id="KW-0653">Protein transport</keyword>
<keyword evidence="7" id="KW-0677">Repeat</keyword>
<evidence type="ECO:0000256" key="17">
    <source>
        <dbReference type="PROSITE-ProRule" id="PRU00221"/>
    </source>
</evidence>
<dbReference type="GO" id="GO:0007029">
    <property type="term" value="P:endoplasmic reticulum organization"/>
    <property type="evidence" value="ECO:0007669"/>
    <property type="project" value="TreeGrafter"/>
</dbReference>
<comment type="similarity">
    <text evidence="3">Belongs to the WD repeat SEC31 family.</text>
</comment>
<sequence length="1333" mass="146190">MGAILDVTSGDVCNKNQEDKGGIIQCGTLYNWRNKGDKRCRCRKWSDVLERYNTRIRSSWCYYTANQQVAAVPLPMALTCHSQQAAQPGQRLGVLRCSAFSLLRPAPAAVHRPSQSSRSLSPKMKLKEIERSAVQVWSPANQHPIYLATGTSAQQLDASFNTNAALEIFEVDFGDPNADLTRRGFYPASSRFHKLIWGSYGSDTVGSLGVIVGGGDNGTITLYSASQILESGKDPVIAKNDKHSGPIRALDFNPFQSNLLASGANDSEVFIWDLNNFTVPMTPGAKSQPMEDISAVSWNRQVQHILSSAHPSGKAVVWDLRKNEPVIKVSDHSNRMHCSGMMWHPEIPTQLILSSEDDRLPVIQVWDLRFASSPLKMLENHTRGILSVSWSNDDPELLLSSAKDNRILCWNPSTSEVVYELPTKNQWCFDVQWCPRNPSVFSAASFDGWVSIYSVMGGNLEAQQRSQADRISSSFNSMDPFGTGQPLPPLQVAQQVSQTTVIPPLKKPPRWIRRPVGVCFAFGGKLVSFDYPKVPIQPTQEPTQHKVYISQVTTESEILVRSSELQAALISGNLLSYCQNKVQSSPQGFDKNVWNFLKVNFEQDAREKFIKLLGYNKEELDRKISKALGESWQNKSSPSEAEDLVHSIQSVSSQASSSFTGQLGSSSSSMEFFNLPPPDTAKFDIPVTADTDGLISQALLLGNFESAVDLCLKDGRFADAIILANAGGEDLLRETQQWYFSHQKNKITSLLSFVVQQKWRDIVLNCSLQSWKEALALLLTYSKPEEFSELCDALGNRLESEGEGKLSSQACLCYISSGNVDKLTECWVKSHDTSSPLALQDLIEKVMVLRKSIELLQGTQLPLQGPVLSEKVAQYANLLASQGDLTAAMSYLSQDSGESSIRQLRERLLNAQGEVVPAQSSTTRMPGTQPSPTAKPSKAPDGLSYRESSKQALSQLSAGTGIPSHPPVPSIFTPQPMPTQVGPPPSAIPFQTVPGQPPNAYSRPGAMQPYSAPQPPTRAFAQPPPFKPVHQVPPSTAFPPSPVLGQIPMNVPTATNPSGPRFYPPSSIPSLHTSTSYSSVRAPTSMGQPPTPPSMNSAQVPFNYPMGPGAPTNLPPPPTALECLFIDSGPGMFVSIEPSSDTIEQEGWTESRSFHATVQRKKSNPFIPLAPITTPVMNLPSEAESLQNQWDSNLDSGQPHMGAPKEATVQGIQRLPVERIEKKELPLAHQPLQKTFDGLVQRCSAVPSDPKTKRKLEDASQKLEFLYDKLRENALSPHILMGLHEIAHCVDTHNYQHGLIVHTQVVSSSSFSEVSGFMPILKVLMTIANKLNV</sequence>
<keyword evidence="4" id="KW-0813">Transport</keyword>
<feature type="region of interest" description="Disordered" evidence="18">
    <location>
        <begin position="1073"/>
        <end position="1095"/>
    </location>
</feature>
<dbReference type="PANTHER" id="PTHR13923">
    <property type="entry name" value="SEC31-RELATED PROTEIN"/>
    <property type="match status" value="1"/>
</dbReference>
<dbReference type="InterPro" id="IPR015943">
    <property type="entry name" value="WD40/YVTN_repeat-like_dom_sf"/>
</dbReference>
<evidence type="ECO:0000256" key="12">
    <source>
        <dbReference type="ARBA" id="ARBA00023329"/>
    </source>
</evidence>
<dbReference type="InterPro" id="IPR019775">
    <property type="entry name" value="WD40_repeat_CS"/>
</dbReference>
<comment type="subcellular location">
    <subcellularLocation>
        <location evidence="1">Cytoplasmic vesicle</location>
        <location evidence="1">COPII-coated vesicle membrane</location>
        <topology evidence="1">Peripheral membrane protein</topology>
        <orientation evidence="1">Cytoplasmic side</orientation>
    </subcellularLocation>
    <subcellularLocation>
        <location evidence="2">Endoplasmic reticulum membrane</location>
        <topology evidence="2">Peripheral membrane protein</topology>
    </subcellularLocation>
</comment>
<dbReference type="Proteomes" id="UP001295444">
    <property type="component" value="Chromosome 11"/>
</dbReference>
<dbReference type="PROSITE" id="PS00678">
    <property type="entry name" value="WD_REPEATS_1"/>
    <property type="match status" value="1"/>
</dbReference>
<evidence type="ECO:0000259" key="19">
    <source>
        <dbReference type="Pfam" id="PF12931"/>
    </source>
</evidence>
<dbReference type="Gene3D" id="1.20.940.10">
    <property type="entry name" value="Functional domain of the splicing factor Prp18"/>
    <property type="match status" value="1"/>
</dbReference>
<dbReference type="SMART" id="SM00320">
    <property type="entry name" value="WD40"/>
    <property type="match status" value="5"/>
</dbReference>
<dbReference type="GO" id="GO:0030127">
    <property type="term" value="C:COPII vesicle coat"/>
    <property type="evidence" value="ECO:0007669"/>
    <property type="project" value="TreeGrafter"/>
</dbReference>
<dbReference type="GO" id="GO:0070971">
    <property type="term" value="C:endoplasmic reticulum exit site"/>
    <property type="evidence" value="ECO:0007669"/>
    <property type="project" value="TreeGrafter"/>
</dbReference>
<dbReference type="Pfam" id="PF00400">
    <property type="entry name" value="WD40"/>
    <property type="match status" value="2"/>
</dbReference>
<dbReference type="GO" id="GO:0015031">
    <property type="term" value="P:protein transport"/>
    <property type="evidence" value="ECO:0007669"/>
    <property type="project" value="UniProtKB-KW"/>
</dbReference>
<keyword evidence="21" id="KW-1185">Reference proteome</keyword>
<evidence type="ECO:0000313" key="20">
    <source>
        <dbReference type="EMBL" id="CAH2321829.1"/>
    </source>
</evidence>
<evidence type="ECO:0000256" key="5">
    <source>
        <dbReference type="ARBA" id="ARBA00022490"/>
    </source>
</evidence>
<dbReference type="EMBL" id="OW240922">
    <property type="protein sequence ID" value="CAH2321829.1"/>
    <property type="molecule type" value="Genomic_DNA"/>
</dbReference>
<feature type="repeat" description="WD" evidence="17">
    <location>
        <begin position="378"/>
        <end position="420"/>
    </location>
</feature>
<dbReference type="PROSITE" id="PS50294">
    <property type="entry name" value="WD_REPEATS_REGION"/>
    <property type="match status" value="2"/>
</dbReference>
<evidence type="ECO:0000256" key="15">
    <source>
        <dbReference type="ARBA" id="ARBA00041470"/>
    </source>
</evidence>
<dbReference type="PANTHER" id="PTHR13923:SF22">
    <property type="entry name" value="PROTEIN TRANSPORT PROTEIN SEC31B"/>
    <property type="match status" value="1"/>
</dbReference>
<reference evidence="20" key="1">
    <citation type="submission" date="2022-03" db="EMBL/GenBank/DDBJ databases">
        <authorList>
            <person name="Alioto T."/>
            <person name="Alioto T."/>
            <person name="Gomez Garrido J."/>
        </authorList>
    </citation>
    <scope>NUCLEOTIDE SEQUENCE</scope>
</reference>
<evidence type="ECO:0000256" key="18">
    <source>
        <dbReference type="SAM" id="MobiDB-lite"/>
    </source>
</evidence>
<dbReference type="InterPro" id="IPR001680">
    <property type="entry name" value="WD40_rpt"/>
</dbReference>
<dbReference type="PROSITE" id="PS50082">
    <property type="entry name" value="WD_REPEATS_2"/>
    <property type="match status" value="2"/>
</dbReference>
<evidence type="ECO:0000256" key="6">
    <source>
        <dbReference type="ARBA" id="ARBA00022574"/>
    </source>
</evidence>
<evidence type="ECO:0000256" key="16">
    <source>
        <dbReference type="ARBA" id="ARBA00043112"/>
    </source>
</evidence>
<evidence type="ECO:0000256" key="1">
    <source>
        <dbReference type="ARBA" id="ARBA00004299"/>
    </source>
</evidence>
<proteinExistence type="inferred from homology"/>
<dbReference type="FunFam" id="1.25.40.1030:FF:000006">
    <property type="entry name" value="SEC31 homolog B, COPII coat complex component"/>
    <property type="match status" value="1"/>
</dbReference>
<keyword evidence="11" id="KW-0472">Membrane</keyword>
<evidence type="ECO:0000313" key="21">
    <source>
        <dbReference type="Proteomes" id="UP001295444"/>
    </source>
</evidence>
<accession>A0AAD1TAF8</accession>
<evidence type="ECO:0000256" key="3">
    <source>
        <dbReference type="ARBA" id="ARBA00009358"/>
    </source>
</evidence>
<dbReference type="InterPro" id="IPR036322">
    <property type="entry name" value="WD40_repeat_dom_sf"/>
</dbReference>
<feature type="repeat" description="WD" evidence="17">
    <location>
        <begin position="240"/>
        <end position="282"/>
    </location>
</feature>
<dbReference type="InterPro" id="IPR024298">
    <property type="entry name" value="Sec16_Sec23-bd"/>
</dbReference>
<keyword evidence="9" id="KW-0931">ER-Golgi transport</keyword>
<keyword evidence="8" id="KW-0256">Endoplasmic reticulum</keyword>
<dbReference type="Gene3D" id="1.25.40.1030">
    <property type="match status" value="1"/>
</dbReference>
<evidence type="ECO:0000256" key="9">
    <source>
        <dbReference type="ARBA" id="ARBA00022892"/>
    </source>
</evidence>
<dbReference type="GO" id="GO:0005198">
    <property type="term" value="F:structural molecule activity"/>
    <property type="evidence" value="ECO:0007669"/>
    <property type="project" value="TreeGrafter"/>
</dbReference>
<keyword evidence="12" id="KW-0968">Cytoplasmic vesicle</keyword>
<dbReference type="FunFam" id="1.20.940.10:FF:000001">
    <property type="entry name" value="Protein transport protein Sec31A isoform A"/>
    <property type="match status" value="1"/>
</dbReference>
<dbReference type="SUPFAM" id="SSF50978">
    <property type="entry name" value="WD40 repeat-like"/>
    <property type="match status" value="1"/>
</dbReference>
<comment type="function">
    <text evidence="13">Component of the coat protein complex II (COPII) which promotes the formation of transport vesicles from the endoplasmic reticulum (ER). The coat has two main functions, the physical deformation of the endoplasmic reticulum membrane into vesicles and the selection of cargo molecules.</text>
</comment>
<evidence type="ECO:0000256" key="11">
    <source>
        <dbReference type="ARBA" id="ARBA00023136"/>
    </source>
</evidence>
<evidence type="ECO:0000256" key="8">
    <source>
        <dbReference type="ARBA" id="ARBA00022824"/>
    </source>
</evidence>
<evidence type="ECO:0000256" key="10">
    <source>
        <dbReference type="ARBA" id="ARBA00022927"/>
    </source>
</evidence>
<feature type="compositionally biased region" description="Polar residues" evidence="18">
    <location>
        <begin position="918"/>
        <end position="934"/>
    </location>
</feature>
<dbReference type="Gene3D" id="2.130.10.10">
    <property type="entry name" value="YVTN repeat-like/Quinoprotein amine dehydrogenase"/>
    <property type="match status" value="1"/>
</dbReference>
<evidence type="ECO:0000256" key="2">
    <source>
        <dbReference type="ARBA" id="ARBA00004406"/>
    </source>
</evidence>
<gene>
    <name evidence="20" type="ORF">PECUL_23A031532</name>
</gene>
<dbReference type="GO" id="GO:0005789">
    <property type="term" value="C:endoplasmic reticulum membrane"/>
    <property type="evidence" value="ECO:0007669"/>
    <property type="project" value="UniProtKB-SubCell"/>
</dbReference>
<keyword evidence="5" id="KW-0963">Cytoplasm</keyword>
<evidence type="ECO:0000256" key="7">
    <source>
        <dbReference type="ARBA" id="ARBA00022737"/>
    </source>
</evidence>
<feature type="domain" description="Sec16 Sec23-binding" evidence="19">
    <location>
        <begin position="695"/>
        <end position="891"/>
    </location>
</feature>
<feature type="region of interest" description="Disordered" evidence="18">
    <location>
        <begin position="913"/>
        <end position="952"/>
    </location>
</feature>
<keyword evidence="6 17" id="KW-0853">WD repeat</keyword>